<evidence type="ECO:0000313" key="3">
    <source>
        <dbReference type="Proteomes" id="UP000677218"/>
    </source>
</evidence>
<evidence type="ECO:0000313" key="2">
    <source>
        <dbReference type="EMBL" id="GFZ26386.1"/>
    </source>
</evidence>
<feature type="transmembrane region" description="Helical" evidence="1">
    <location>
        <begin position="140"/>
        <end position="164"/>
    </location>
</feature>
<dbReference type="AlphaFoldDB" id="A0A916VGW0"/>
<feature type="transmembrane region" description="Helical" evidence="1">
    <location>
        <begin position="95"/>
        <end position="120"/>
    </location>
</feature>
<keyword evidence="1" id="KW-0812">Transmembrane</keyword>
<evidence type="ECO:0000256" key="1">
    <source>
        <dbReference type="SAM" id="Phobius"/>
    </source>
</evidence>
<organism evidence="2 3">
    <name type="scientific">Lactobacillus corticis</name>
    <dbReference type="NCBI Taxonomy" id="2201249"/>
    <lineage>
        <taxon>Bacteria</taxon>
        <taxon>Bacillati</taxon>
        <taxon>Bacillota</taxon>
        <taxon>Bacilli</taxon>
        <taxon>Lactobacillales</taxon>
        <taxon>Lactobacillaceae</taxon>
        <taxon>Lactobacillus</taxon>
    </lineage>
</organism>
<keyword evidence="3" id="KW-1185">Reference proteome</keyword>
<protein>
    <submittedName>
        <fullName evidence="2">Uncharacterized protein</fullName>
    </submittedName>
</protein>
<keyword evidence="1" id="KW-1133">Transmembrane helix</keyword>
<dbReference type="Proteomes" id="UP000677218">
    <property type="component" value="Unassembled WGS sequence"/>
</dbReference>
<feature type="transmembrane region" description="Helical" evidence="1">
    <location>
        <begin position="12"/>
        <end position="30"/>
    </location>
</feature>
<feature type="transmembrane region" description="Helical" evidence="1">
    <location>
        <begin position="171"/>
        <end position="192"/>
    </location>
</feature>
<proteinExistence type="predicted"/>
<dbReference type="EMBL" id="BMAY01000002">
    <property type="protein sequence ID" value="GFZ26386.1"/>
    <property type="molecule type" value="Genomic_DNA"/>
</dbReference>
<feature type="transmembrane region" description="Helical" evidence="1">
    <location>
        <begin position="50"/>
        <end position="70"/>
    </location>
</feature>
<dbReference type="RefSeq" id="WP_212780096.1">
    <property type="nucleotide sequence ID" value="NZ_BMAY01000002.1"/>
</dbReference>
<sequence length="246" mass="28870">MNRKTLYRIEPYYFWLMVVISVAFTFWKASQAMGEAGYLEAVYMIFNDTSMYVLVIPILLGYRLITFYWFTSDKEWSLVREQKSFKVISKQLQSVLYYSCLYTVVTLLISSVLLTGFFKIRGDRMFPWTGWFAVRSFGGYLLLVLANWLYNFLLMLVPFVFVYLAKKKWQVLVGSILVVYVLPILLFNVGILPEEYVPFGLTRNLLGAKASETNLVVQVYGYFLVVILIELVLIYLINLYLERRSY</sequence>
<accession>A0A916VGW0</accession>
<reference evidence="2" key="1">
    <citation type="submission" date="2020-08" db="EMBL/GenBank/DDBJ databases">
        <title>Taxonomic study for Lactobacillus species isolated from hardwood bark.</title>
        <authorList>
            <person name="Tohno M."/>
            <person name="Tanizawa Y."/>
        </authorList>
    </citation>
    <scope>NUCLEOTIDE SEQUENCE</scope>
    <source>
        <strain evidence="2">B40</strain>
    </source>
</reference>
<gene>
    <name evidence="2" type="ORF">LCB40_02660</name>
</gene>
<feature type="transmembrane region" description="Helical" evidence="1">
    <location>
        <begin position="219"/>
        <end position="241"/>
    </location>
</feature>
<name>A0A916VGW0_9LACO</name>
<comment type="caution">
    <text evidence="2">The sequence shown here is derived from an EMBL/GenBank/DDBJ whole genome shotgun (WGS) entry which is preliminary data.</text>
</comment>
<keyword evidence="1" id="KW-0472">Membrane</keyword>